<dbReference type="InterPro" id="IPR001542">
    <property type="entry name" value="Defensin_invertebrate/fungal"/>
</dbReference>
<protein>
    <submittedName>
        <fullName evidence="6">Arthropod-like defensin 1</fullName>
    </submittedName>
</protein>
<dbReference type="GO" id="GO:0042742">
    <property type="term" value="P:defense response to bacterium"/>
    <property type="evidence" value="ECO:0007669"/>
    <property type="project" value="TreeGrafter"/>
</dbReference>
<evidence type="ECO:0000313" key="6">
    <source>
        <dbReference type="EMBL" id="QXT26513.1"/>
    </source>
</evidence>
<keyword evidence="3" id="KW-1015">Disulfide bond</keyword>
<dbReference type="Pfam" id="PF01097">
    <property type="entry name" value="Defensin_2"/>
    <property type="match status" value="1"/>
</dbReference>
<reference evidence="6" key="1">
    <citation type="submission" date="2021-04" db="EMBL/GenBank/DDBJ databases">
        <authorList>
            <person name="Yang J."/>
            <person name="Liao Z."/>
        </authorList>
    </citation>
    <scope>NUCLEOTIDE SEQUENCE</scope>
</reference>
<name>A0A8F6XYE1_MYTCO</name>
<dbReference type="PANTHER" id="PTHR13645">
    <property type="entry name" value="DEFENSIN"/>
    <property type="match status" value="1"/>
</dbReference>
<dbReference type="PANTHER" id="PTHR13645:SF0">
    <property type="entry name" value="DEFENSIN"/>
    <property type="match status" value="1"/>
</dbReference>
<keyword evidence="4" id="KW-0732">Signal</keyword>
<evidence type="ECO:0000259" key="5">
    <source>
        <dbReference type="PROSITE" id="PS51378"/>
    </source>
</evidence>
<dbReference type="GO" id="GO:0006959">
    <property type="term" value="P:humoral immune response"/>
    <property type="evidence" value="ECO:0007669"/>
    <property type="project" value="TreeGrafter"/>
</dbReference>
<organism evidence="6">
    <name type="scientific">Mytilus coruscus</name>
    <name type="common">Sea mussel</name>
    <dbReference type="NCBI Taxonomy" id="42192"/>
    <lineage>
        <taxon>Eukaryota</taxon>
        <taxon>Metazoa</taxon>
        <taxon>Spiralia</taxon>
        <taxon>Lophotrochozoa</taxon>
        <taxon>Mollusca</taxon>
        <taxon>Bivalvia</taxon>
        <taxon>Autobranchia</taxon>
        <taxon>Pteriomorphia</taxon>
        <taxon>Mytilida</taxon>
        <taxon>Mytiloidea</taxon>
        <taxon>Mytilidae</taxon>
        <taxon>Mytilinae</taxon>
        <taxon>Mytilus</taxon>
    </lineage>
</organism>
<feature type="signal peptide" evidence="4">
    <location>
        <begin position="1"/>
        <end position="22"/>
    </location>
</feature>
<feature type="domain" description="Invertebrate defensins family profile" evidence="5">
    <location>
        <begin position="53"/>
        <end position="96"/>
    </location>
</feature>
<dbReference type="AlphaFoldDB" id="A0A8F6XYE1"/>
<proteinExistence type="evidence at transcript level"/>
<dbReference type="Gene3D" id="3.30.30.10">
    <property type="entry name" value="Knottin, scorpion toxin-like"/>
    <property type="match status" value="1"/>
</dbReference>
<evidence type="ECO:0000256" key="1">
    <source>
        <dbReference type="ARBA" id="ARBA00004613"/>
    </source>
</evidence>
<dbReference type="PROSITE" id="PS51378">
    <property type="entry name" value="INVERT_DEFENSINS"/>
    <property type="match status" value="1"/>
</dbReference>
<dbReference type="GO" id="GO:0005615">
    <property type="term" value="C:extracellular space"/>
    <property type="evidence" value="ECO:0007669"/>
    <property type="project" value="TreeGrafter"/>
</dbReference>
<dbReference type="InterPro" id="IPR036574">
    <property type="entry name" value="Scorpion_toxin-like_sf"/>
</dbReference>
<keyword evidence="2" id="KW-0964">Secreted</keyword>
<sequence length="96" mass="10433">MQFGRSCLLFGLLVAVLVTANGNPLPEEPHHQLEELEIFGRHAGTDQLVRIRRASCDLFGFQSQWVTPGNSVCAAHCIALGNRGGSCKGTVCHCRK</sequence>
<evidence type="ECO:0000256" key="4">
    <source>
        <dbReference type="SAM" id="SignalP"/>
    </source>
</evidence>
<dbReference type="EMBL" id="MW922034">
    <property type="protein sequence ID" value="QXT26513.1"/>
    <property type="molecule type" value="mRNA"/>
</dbReference>
<comment type="subcellular location">
    <subcellularLocation>
        <location evidence="1">Secreted</location>
    </subcellularLocation>
</comment>
<dbReference type="CDD" id="cd21806">
    <property type="entry name" value="DEFL_defensin-like"/>
    <property type="match status" value="1"/>
</dbReference>
<evidence type="ECO:0000256" key="2">
    <source>
        <dbReference type="ARBA" id="ARBA00022525"/>
    </source>
</evidence>
<evidence type="ECO:0000256" key="3">
    <source>
        <dbReference type="ARBA" id="ARBA00023157"/>
    </source>
</evidence>
<accession>A0A8F6XYE1</accession>
<dbReference type="SUPFAM" id="SSF57095">
    <property type="entry name" value="Scorpion toxin-like"/>
    <property type="match status" value="1"/>
</dbReference>
<feature type="chain" id="PRO_5034171920" evidence="4">
    <location>
        <begin position="23"/>
        <end position="96"/>
    </location>
</feature>